<organism evidence="6">
    <name type="scientific">Aureimonas frigidaquae</name>
    <dbReference type="NCBI Taxonomy" id="424757"/>
    <lineage>
        <taxon>Bacteria</taxon>
        <taxon>Pseudomonadati</taxon>
        <taxon>Pseudomonadota</taxon>
        <taxon>Alphaproteobacteria</taxon>
        <taxon>Hyphomicrobiales</taxon>
        <taxon>Aurantimonadaceae</taxon>
        <taxon>Aureimonas</taxon>
    </lineage>
</organism>
<dbReference type="InterPro" id="IPR050807">
    <property type="entry name" value="TransReg_Diox_bact_type"/>
</dbReference>
<dbReference type="OrthoDB" id="9815697at2"/>
<dbReference type="GO" id="GO:0005829">
    <property type="term" value="C:cytosol"/>
    <property type="evidence" value="ECO:0007669"/>
    <property type="project" value="TreeGrafter"/>
</dbReference>
<evidence type="ECO:0000256" key="4">
    <source>
        <dbReference type="SAM" id="MobiDB-lite"/>
    </source>
</evidence>
<dbReference type="GO" id="GO:0003700">
    <property type="term" value="F:DNA-binding transcription factor activity"/>
    <property type="evidence" value="ECO:0007669"/>
    <property type="project" value="TreeGrafter"/>
</dbReference>
<keyword evidence="3" id="KW-0804">Transcription</keyword>
<dbReference type="InterPro" id="IPR001387">
    <property type="entry name" value="Cro/C1-type_HTH"/>
</dbReference>
<accession>A0A0P0Z081</accession>
<evidence type="ECO:0000313" key="6">
    <source>
        <dbReference type="EMBL" id="BAT27375.1"/>
    </source>
</evidence>
<evidence type="ECO:0000256" key="2">
    <source>
        <dbReference type="ARBA" id="ARBA00023125"/>
    </source>
</evidence>
<dbReference type="PANTHER" id="PTHR46797:SF23">
    <property type="entry name" value="HTH-TYPE TRANSCRIPTIONAL REGULATOR SUTR"/>
    <property type="match status" value="1"/>
</dbReference>
<name>A0A0P0Z081_9HYPH</name>
<dbReference type="AlphaFoldDB" id="A0A0P0Z081"/>
<evidence type="ECO:0000256" key="3">
    <source>
        <dbReference type="ARBA" id="ARBA00023163"/>
    </source>
</evidence>
<dbReference type="SMART" id="SM00530">
    <property type="entry name" value="HTH_XRE"/>
    <property type="match status" value="1"/>
</dbReference>
<dbReference type="Pfam" id="PF01381">
    <property type="entry name" value="HTH_3"/>
    <property type="match status" value="1"/>
</dbReference>
<evidence type="ECO:0000256" key="1">
    <source>
        <dbReference type="ARBA" id="ARBA00023015"/>
    </source>
</evidence>
<dbReference type="InterPro" id="IPR010982">
    <property type="entry name" value="Lambda_DNA-bd_dom_sf"/>
</dbReference>
<keyword evidence="2" id="KW-0238">DNA-binding</keyword>
<dbReference type="Gene3D" id="1.10.260.40">
    <property type="entry name" value="lambda repressor-like DNA-binding domains"/>
    <property type="match status" value="1"/>
</dbReference>
<reference evidence="6" key="1">
    <citation type="journal article" date="2015" name="Proc. Natl. Acad. Sci. U.S.A.">
        <title>Bacterial clade with the ribosomal RNA operon on a small plasmid rather than the chromosome.</title>
        <authorList>
            <person name="Anda M."/>
            <person name="Ohtsubo Y."/>
            <person name="Okubo T."/>
            <person name="Sugawara M."/>
            <person name="Nagata Y."/>
            <person name="Tsuda M."/>
            <person name="Minamisawa K."/>
            <person name="Mitsui H."/>
        </authorList>
    </citation>
    <scope>NUCLEOTIDE SEQUENCE</scope>
    <source>
        <strain evidence="6">JCM 14755</strain>
    </source>
</reference>
<dbReference type="EMBL" id="LC066375">
    <property type="protein sequence ID" value="BAT27375.1"/>
    <property type="molecule type" value="Genomic_DNA"/>
</dbReference>
<evidence type="ECO:0000259" key="5">
    <source>
        <dbReference type="PROSITE" id="PS50943"/>
    </source>
</evidence>
<dbReference type="PANTHER" id="PTHR46797">
    <property type="entry name" value="HTH-TYPE TRANSCRIPTIONAL REGULATOR"/>
    <property type="match status" value="1"/>
</dbReference>
<proteinExistence type="predicted"/>
<feature type="domain" description="HTH cro/C1-type" evidence="5">
    <location>
        <begin position="11"/>
        <end position="65"/>
    </location>
</feature>
<dbReference type="PROSITE" id="PS50943">
    <property type="entry name" value="HTH_CROC1"/>
    <property type="match status" value="1"/>
</dbReference>
<keyword evidence="1" id="KW-0805">Transcription regulation</keyword>
<dbReference type="CDD" id="cd00093">
    <property type="entry name" value="HTH_XRE"/>
    <property type="match status" value="1"/>
</dbReference>
<dbReference type="SUPFAM" id="SSF47413">
    <property type="entry name" value="lambda repressor-like DNA-binding domains"/>
    <property type="match status" value="1"/>
</dbReference>
<dbReference type="GO" id="GO:0003677">
    <property type="term" value="F:DNA binding"/>
    <property type="evidence" value="ECO:0007669"/>
    <property type="project" value="UniProtKB-KW"/>
</dbReference>
<feature type="region of interest" description="Disordered" evidence="4">
    <location>
        <begin position="66"/>
        <end position="90"/>
    </location>
</feature>
<dbReference type="RefSeq" id="WP_062228434.1">
    <property type="nucleotide sequence ID" value="NZ_BBWR01000012.1"/>
</dbReference>
<protein>
    <submittedName>
        <fullName evidence="6">Helix-turn-helix domain protein</fullName>
    </submittedName>
</protein>
<sequence length="90" mass="9694">MSARESISYNIRVLRVAKGMSQERLALAADIDRSYIGRIERAKENLTIGALEAIAKALEVSVADLVSQPPEGAPPPPALRAGRKPKAESR</sequence>